<dbReference type="PANTHER" id="PTHR12652">
    <property type="entry name" value="PEROXISOMAL BIOGENESIS FACTOR 11"/>
    <property type="match status" value="1"/>
</dbReference>
<dbReference type="GO" id="GO:0005778">
    <property type="term" value="C:peroxisomal membrane"/>
    <property type="evidence" value="ECO:0007669"/>
    <property type="project" value="UniProtKB-SubCell"/>
</dbReference>
<evidence type="ECO:0000256" key="1">
    <source>
        <dbReference type="ARBA" id="ARBA00022593"/>
    </source>
</evidence>
<comment type="subcellular location">
    <subcellularLocation>
        <location evidence="4">Peroxisome membrane</location>
    </subcellularLocation>
</comment>
<reference evidence="5" key="2">
    <citation type="journal article" date="2023" name="Microbiol Resour">
        <title>Decontamination and Annotation of the Draft Genome Sequence of the Oomycete Lagenidium giganteum ARSEF 373.</title>
        <authorList>
            <person name="Morgan W.R."/>
            <person name="Tartar A."/>
        </authorList>
    </citation>
    <scope>NUCLEOTIDE SEQUENCE</scope>
    <source>
        <strain evidence="5">ARSEF 373</strain>
    </source>
</reference>
<keyword evidence="1" id="KW-0962">Peroxisome biogenesis</keyword>
<sequence length="253" mass="28515">MNTTAPGPPVTTPKCSVVPCFDVDKFVRFTASSVRADKVSKTIGYGLGSLGHVLAITQRKDSDVSTGLKKLSSNISMARYVVRFTGALESYEALKNGSWCYGDDDDHLRMIVKLQAYSMLVYYPLENLSYVGYIAPKLLNIDADKISRQSCLAWTLYVGLDIYANQLRIKALNEKEKQLLAQTDLSATEKQALLTTLRKRRSELYYIQLRNACYFPTCLHWSLKNGLIPDWSVQFLCFTEALVGVWRAWVNLA</sequence>
<dbReference type="GO" id="GO:0016559">
    <property type="term" value="P:peroxisome fission"/>
    <property type="evidence" value="ECO:0007669"/>
    <property type="project" value="InterPro"/>
</dbReference>
<proteinExistence type="predicted"/>
<dbReference type="InterPro" id="IPR008733">
    <property type="entry name" value="PEX11"/>
</dbReference>
<dbReference type="EMBL" id="DAKRPA010000208">
    <property type="protein sequence ID" value="DAZ95348.1"/>
    <property type="molecule type" value="Genomic_DNA"/>
</dbReference>
<organism evidence="5 6">
    <name type="scientific">Lagenidium giganteum</name>
    <dbReference type="NCBI Taxonomy" id="4803"/>
    <lineage>
        <taxon>Eukaryota</taxon>
        <taxon>Sar</taxon>
        <taxon>Stramenopiles</taxon>
        <taxon>Oomycota</taxon>
        <taxon>Peronosporomycetes</taxon>
        <taxon>Pythiales</taxon>
        <taxon>Pythiaceae</taxon>
    </lineage>
</organism>
<evidence type="ECO:0000256" key="4">
    <source>
        <dbReference type="ARBA" id="ARBA00046271"/>
    </source>
</evidence>
<evidence type="ECO:0000313" key="6">
    <source>
        <dbReference type="Proteomes" id="UP001146120"/>
    </source>
</evidence>
<evidence type="ECO:0000313" key="5">
    <source>
        <dbReference type="EMBL" id="DAZ95348.1"/>
    </source>
</evidence>
<keyword evidence="3" id="KW-0576">Peroxisome</keyword>
<keyword evidence="2" id="KW-0472">Membrane</keyword>
<name>A0AAV2YPR8_9STRA</name>
<dbReference type="Pfam" id="PF05648">
    <property type="entry name" value="PEX11"/>
    <property type="match status" value="1"/>
</dbReference>
<comment type="caution">
    <text evidence="5">The sequence shown here is derived from an EMBL/GenBank/DDBJ whole genome shotgun (WGS) entry which is preliminary data.</text>
</comment>
<dbReference type="Proteomes" id="UP001146120">
    <property type="component" value="Unassembled WGS sequence"/>
</dbReference>
<evidence type="ECO:0000256" key="2">
    <source>
        <dbReference type="ARBA" id="ARBA00023136"/>
    </source>
</evidence>
<gene>
    <name evidence="5" type="ORF">N0F65_002533</name>
</gene>
<protein>
    <submittedName>
        <fullName evidence="5">Uncharacterized protein</fullName>
    </submittedName>
</protein>
<dbReference type="PANTHER" id="PTHR12652:SF25">
    <property type="entry name" value="MICROBODY (PEROXISOME) PROLIFERATION PROTEIN PEROXIN 11C (EUROFUNG)"/>
    <property type="match status" value="1"/>
</dbReference>
<accession>A0AAV2YPR8</accession>
<evidence type="ECO:0000256" key="3">
    <source>
        <dbReference type="ARBA" id="ARBA00023140"/>
    </source>
</evidence>
<keyword evidence="6" id="KW-1185">Reference proteome</keyword>
<dbReference type="AlphaFoldDB" id="A0AAV2YPR8"/>
<reference evidence="5" key="1">
    <citation type="submission" date="2022-11" db="EMBL/GenBank/DDBJ databases">
        <authorList>
            <person name="Morgan W.R."/>
            <person name="Tartar A."/>
        </authorList>
    </citation>
    <scope>NUCLEOTIDE SEQUENCE</scope>
    <source>
        <strain evidence="5">ARSEF 373</strain>
    </source>
</reference>